<sequence>MKQEAPTSLGGSSSQSSSNRHYTITGYANEEVYNKYIADCDKFTMYQKVCNVVYQSTNGRMDAEIESNTLYVTPKKFSKDELTNIKKSVWKQIQDKVFINGKYADKQEYGIKDYKGQTVISNYMHFDKKLKTNAYIHGKTFVKPGKYDSLYPDAEYYVKDANTKMGLKLKLLNYAVKTYRSNDYLVLVYFAESLLIAIVLALVAYIHVCENGKKESDCAKNDENIC</sequence>
<protein>
    <submittedName>
        <fullName evidence="2">Uncharacterized protein</fullName>
    </submittedName>
</protein>
<proteinExistence type="predicted"/>
<dbReference type="AlphaFoldDB" id="A0A173TBL1"/>
<evidence type="ECO:0000313" key="3">
    <source>
        <dbReference type="Proteomes" id="UP000095598"/>
    </source>
</evidence>
<name>A0A173TBL1_ANAHA</name>
<keyword evidence="1" id="KW-1133">Transmembrane helix</keyword>
<organism evidence="2 3">
    <name type="scientific">Anaerostipes hadrus</name>
    <dbReference type="NCBI Taxonomy" id="649756"/>
    <lineage>
        <taxon>Bacteria</taxon>
        <taxon>Bacillati</taxon>
        <taxon>Bacillota</taxon>
        <taxon>Clostridia</taxon>
        <taxon>Lachnospirales</taxon>
        <taxon>Lachnospiraceae</taxon>
        <taxon>Anaerostipes</taxon>
    </lineage>
</organism>
<dbReference type="RefSeq" id="WP_055258872.1">
    <property type="nucleotide sequence ID" value="NZ_CYXT01000014.1"/>
</dbReference>
<dbReference type="Proteomes" id="UP000095598">
    <property type="component" value="Unassembled WGS sequence"/>
</dbReference>
<evidence type="ECO:0000313" key="2">
    <source>
        <dbReference type="EMBL" id="CUN00144.1"/>
    </source>
</evidence>
<keyword evidence="1" id="KW-0812">Transmembrane</keyword>
<evidence type="ECO:0000256" key="1">
    <source>
        <dbReference type="SAM" id="Phobius"/>
    </source>
</evidence>
<reference evidence="2 3" key="1">
    <citation type="submission" date="2015-09" db="EMBL/GenBank/DDBJ databases">
        <authorList>
            <consortium name="Pathogen Informatics"/>
        </authorList>
    </citation>
    <scope>NUCLEOTIDE SEQUENCE [LARGE SCALE GENOMIC DNA]</scope>
    <source>
        <strain evidence="2 3">2789STDY5608868</strain>
    </source>
</reference>
<accession>A0A173TBL1</accession>
<keyword evidence="1" id="KW-0472">Membrane</keyword>
<gene>
    <name evidence="2" type="ORF">ERS852425_01978</name>
</gene>
<feature type="transmembrane region" description="Helical" evidence="1">
    <location>
        <begin position="184"/>
        <end position="208"/>
    </location>
</feature>
<dbReference type="EMBL" id="CYXT01000014">
    <property type="protein sequence ID" value="CUN00144.1"/>
    <property type="molecule type" value="Genomic_DNA"/>
</dbReference>